<evidence type="ECO:0000256" key="1">
    <source>
        <dbReference type="ARBA" id="ARBA00022630"/>
    </source>
</evidence>
<protein>
    <submittedName>
        <fullName evidence="4">NADH:flavin oxidoreductase</fullName>
    </submittedName>
</protein>
<dbReference type="PANTHER" id="PTHR43656:SF2">
    <property type="entry name" value="BINDING OXIDOREDUCTASE, PUTATIVE (AFU_ORTHOLOGUE AFUA_2G08260)-RELATED"/>
    <property type="match status" value="1"/>
</dbReference>
<name>A0AAU8HQT0_9FIRM</name>
<accession>A0AAU8HQT0</accession>
<dbReference type="GO" id="GO:0016491">
    <property type="term" value="F:oxidoreductase activity"/>
    <property type="evidence" value="ECO:0007669"/>
    <property type="project" value="UniProtKB-KW"/>
</dbReference>
<feature type="domain" description="NADH:flavin oxidoreductase/NADH oxidase N-terminal" evidence="3">
    <location>
        <begin position="10"/>
        <end position="327"/>
    </location>
</feature>
<dbReference type="GO" id="GO:0010181">
    <property type="term" value="F:FMN binding"/>
    <property type="evidence" value="ECO:0007669"/>
    <property type="project" value="InterPro"/>
</dbReference>
<dbReference type="Pfam" id="PF00724">
    <property type="entry name" value="Oxidored_FMN"/>
    <property type="match status" value="1"/>
</dbReference>
<keyword evidence="1" id="KW-0285">Flavoprotein</keyword>
<gene>
    <name evidence="4" type="ORF">PRVXH_001782</name>
</gene>
<dbReference type="InterPro" id="IPR001155">
    <property type="entry name" value="OxRdtase_FMN_N"/>
</dbReference>
<organism evidence="4">
    <name type="scientific">Proteinivorax hydrogeniformans</name>
    <dbReference type="NCBI Taxonomy" id="1826727"/>
    <lineage>
        <taxon>Bacteria</taxon>
        <taxon>Bacillati</taxon>
        <taxon>Bacillota</taxon>
        <taxon>Clostridia</taxon>
        <taxon>Eubacteriales</taxon>
        <taxon>Proteinivoracaceae</taxon>
        <taxon>Proteinivorax</taxon>
    </lineage>
</organism>
<sequence>MKNLLSLLDTRNLSLHNRLVYPPMATTKADVDGALTQEILDFYKEKSEGGYIGLIVTEHAFITQKGKAHERQLSISKDEDIEGMRKLADVLRGNGCKSVAQINHAGGKAKKDVTGYTPVAPSADSEHLKGEVHQLSLDEISDIVSEFADAALRVKKAGFDGVQIHSAHSYLLNQFFSPLTNKRKDKYGGDLNNRIRIHLEVIEAVRKAVGEDFHVQIRLGASDFEEGGTTIEHSKVAAKEFERAGVDIIDISGGVNGYNISGLKGQGFFAPLTEAIKEVVNVPVVLTGGITDLLAAEELLKEDKADLIGVGRAIYKDSTWAKRAFDKLNG</sequence>
<dbReference type="SUPFAM" id="SSF51395">
    <property type="entry name" value="FMN-linked oxidoreductases"/>
    <property type="match status" value="1"/>
</dbReference>
<dbReference type="InterPro" id="IPR013785">
    <property type="entry name" value="Aldolase_TIM"/>
</dbReference>
<dbReference type="CDD" id="cd02803">
    <property type="entry name" value="OYE_like_FMN_family"/>
    <property type="match status" value="1"/>
</dbReference>
<reference evidence="4" key="2">
    <citation type="submission" date="2024-06" db="EMBL/GenBank/DDBJ databases">
        <authorList>
            <person name="Petrova K.O."/>
            <person name="Toshchakov S.V."/>
            <person name="Boltjanskaja Y.V."/>
            <person name="Kevbrin V.V."/>
        </authorList>
    </citation>
    <scope>NUCLEOTIDE SEQUENCE</scope>
    <source>
        <strain evidence="4">Z-710</strain>
    </source>
</reference>
<evidence type="ECO:0000256" key="2">
    <source>
        <dbReference type="ARBA" id="ARBA00023002"/>
    </source>
</evidence>
<dbReference type="Gene3D" id="3.20.20.70">
    <property type="entry name" value="Aldolase class I"/>
    <property type="match status" value="1"/>
</dbReference>
<dbReference type="PANTHER" id="PTHR43656">
    <property type="entry name" value="BINDING OXIDOREDUCTASE, PUTATIVE (AFU_ORTHOLOGUE AFUA_2G08260)-RELATED"/>
    <property type="match status" value="1"/>
</dbReference>
<keyword evidence="2" id="KW-0560">Oxidoreductase</keyword>
<dbReference type="RefSeq" id="WP_353892435.1">
    <property type="nucleotide sequence ID" value="NZ_CP159485.1"/>
</dbReference>
<evidence type="ECO:0000259" key="3">
    <source>
        <dbReference type="Pfam" id="PF00724"/>
    </source>
</evidence>
<dbReference type="InterPro" id="IPR051799">
    <property type="entry name" value="NADH_flavin_oxidoreductase"/>
</dbReference>
<reference evidence="4" key="1">
    <citation type="journal article" date="2018" name="Antonie Van Leeuwenhoek">
        <title>Proteinivorax hydrogeniformans sp. nov., an anaerobic, haloalkaliphilic bacterium fermenting proteinaceous compounds with high hydrogen production.</title>
        <authorList>
            <person name="Boltyanskaya Y."/>
            <person name="Detkova E."/>
            <person name="Pimenov N."/>
            <person name="Kevbrin V."/>
        </authorList>
    </citation>
    <scope>NUCLEOTIDE SEQUENCE</scope>
    <source>
        <strain evidence="4">Z-710</strain>
    </source>
</reference>
<dbReference type="EMBL" id="CP159485">
    <property type="protein sequence ID" value="XCI27858.1"/>
    <property type="molecule type" value="Genomic_DNA"/>
</dbReference>
<evidence type="ECO:0000313" key="4">
    <source>
        <dbReference type="EMBL" id="XCI27858.1"/>
    </source>
</evidence>
<proteinExistence type="predicted"/>
<dbReference type="AlphaFoldDB" id="A0AAU8HQT0"/>